<name>A0ABS6JL13_9BACI</name>
<evidence type="ECO:0000313" key="1">
    <source>
        <dbReference type="EMBL" id="MBU9714376.1"/>
    </source>
</evidence>
<dbReference type="InterPro" id="IPR025904">
    <property type="entry name" value="Tubulin-like"/>
</dbReference>
<organism evidence="1 2">
    <name type="scientific">Evansella tamaricis</name>
    <dbReference type="NCBI Taxonomy" id="2069301"/>
    <lineage>
        <taxon>Bacteria</taxon>
        <taxon>Bacillati</taxon>
        <taxon>Bacillota</taxon>
        <taxon>Bacilli</taxon>
        <taxon>Bacillales</taxon>
        <taxon>Bacillaceae</taxon>
        <taxon>Evansella</taxon>
    </lineage>
</organism>
<accession>A0ABS6JL13</accession>
<dbReference type="Proteomes" id="UP000784880">
    <property type="component" value="Unassembled WGS sequence"/>
</dbReference>
<gene>
    <name evidence="1" type="ORF">KS419_21780</name>
</gene>
<comment type="caution">
    <text evidence="1">The sequence shown here is derived from an EMBL/GenBank/DDBJ whole genome shotgun (WGS) entry which is preliminary data.</text>
</comment>
<dbReference type="RefSeq" id="WP_217068891.1">
    <property type="nucleotide sequence ID" value="NZ_JAHQCS010000174.1"/>
</dbReference>
<protein>
    <submittedName>
        <fullName evidence="1">Tubulin-like doman-containing protein</fullName>
    </submittedName>
</protein>
<reference evidence="1 2" key="1">
    <citation type="submission" date="2021-06" db="EMBL/GenBank/DDBJ databases">
        <title>Bacillus sp. RD4P76, an endophyte from a halophyte.</title>
        <authorList>
            <person name="Sun J.-Q."/>
        </authorList>
    </citation>
    <scope>NUCLEOTIDE SEQUENCE [LARGE SCALE GENOMIC DNA]</scope>
    <source>
        <strain evidence="1 2">CGMCC 1.15917</strain>
    </source>
</reference>
<dbReference type="Pfam" id="PF13809">
    <property type="entry name" value="Tubulin_2"/>
    <property type="match status" value="1"/>
</dbReference>
<keyword evidence="2" id="KW-1185">Reference proteome</keyword>
<dbReference type="EMBL" id="JAHQCS010000174">
    <property type="protein sequence ID" value="MBU9714376.1"/>
    <property type="molecule type" value="Genomic_DNA"/>
</dbReference>
<sequence>MANGVPTILVGLGGMGSGVVNEIYGNIPLESRGNVAIHAFDTDVNTIRQMEHLTDNITQTSTKKSVGEYLHQNPSLLKWFPDNPTLRKKNMTQGAGQVRAVSRLAFRSAMDEKKLNSLEESIDRIFPVTSEKLIHGVRVIIISSLAGGTGSGIFLQVAMYLRELLEKKFGQSSVLIRGAFLLPDILVRTNTIDQREWESVRANGYASLKELNAITQSASGQLKNEEDVTIELEYRPGQVDLLGRTTHAVTDRQLPYDFCFLYDYENLSGQNLPSASEYVDQMSRTIFLQLFSPISLKHFSQEDNQILELISSEGKARYCGAGAATLIYPYKDVLEYCSLRWSVSGLDESWLVLDKLYEEERQRYENDLRRGINRERPDRGERYRWNLEQFVNDEKPNPFFKQAFNQTREELPQGKQGDSKAKLFIDAVKDRIDTVLQQDQELGVFENNCRVDEGKMKLKNYVKREIGEMEAHLKMYKDQINKKVYEYRTFLSHQVIDQDADSPDGAEGQEFRLNTWFLKKDKPVHPVAVRYMLYEIKAILQEETAKLREVCRDLKRDIEDYDAAFNLQETDTIESAVMRVDRALEQGLVGSLFRNQFKDFVKEYMDKSYRHLRDLNDYKHALLTQLVFNSIEQAVNKMIDDWKRFFDNLKDTRDSLLMEINQLAVQFEHNNDPTINYVLGTKQMMENMWESLRGSVDQGILPEEISRQIYLSHYRQYCKRNEQTYSNYLQEIRVEELYREHVLGHCRDELRRRYHDRLDLSIIQALRLEGRHLGINPNKHVEEKIGALDQLSLPFIPRIDNHRELKFWGMHTQVKEELGNAVMNQIFSGKEVVDEAFSRYEVVSYRAHYGLTVESFTKFSSGEESDTHKQLPGIYYEAYRKRVDRLNRGESTVTPHLDRYWHVPAFMPDLNQNQVELDTEKNDRALILGLIYGWITLVKDDGHMVYLYDGEDSPTLIRQSGAKVEEETYLLHKALAHNPKIYEEILARFKERTVQDQRRIKTIQEHKFVTGSLDLSHLGKNHVKNIFDVLLSYEREALGDNTLPEKGERLRRRLLEEIEQYFTKIYGKNRENEARKAAASFIDKLWSESIYREELEEESMEYTTWNSLIKNKTDQLLQHN</sequence>
<proteinExistence type="predicted"/>
<evidence type="ECO:0000313" key="2">
    <source>
        <dbReference type="Proteomes" id="UP000784880"/>
    </source>
</evidence>